<evidence type="ECO:0000256" key="2">
    <source>
        <dbReference type="ARBA" id="ARBA00004651"/>
    </source>
</evidence>
<dbReference type="EC" id="1.10.3.-" evidence="9"/>
<evidence type="ECO:0000313" key="11">
    <source>
        <dbReference type="Proteomes" id="UP000233375"/>
    </source>
</evidence>
<comment type="subcellular location">
    <subcellularLocation>
        <location evidence="2 9">Cell membrane</location>
        <topology evidence="2 9">Multi-pass membrane protein</topology>
    </subcellularLocation>
</comment>
<dbReference type="GO" id="GO:0005886">
    <property type="term" value="C:plasma membrane"/>
    <property type="evidence" value="ECO:0007669"/>
    <property type="project" value="UniProtKB-SubCell"/>
</dbReference>
<comment type="catalytic activity">
    <reaction evidence="1 9">
        <text>2 a quinol + O2 = 2 a quinone + 2 H2O</text>
        <dbReference type="Rhea" id="RHEA:55376"/>
        <dbReference type="ChEBI" id="CHEBI:15377"/>
        <dbReference type="ChEBI" id="CHEBI:15379"/>
        <dbReference type="ChEBI" id="CHEBI:24646"/>
        <dbReference type="ChEBI" id="CHEBI:132124"/>
    </reaction>
</comment>
<feature type="transmembrane region" description="Helical" evidence="9">
    <location>
        <begin position="73"/>
        <end position="94"/>
    </location>
</feature>
<dbReference type="InterPro" id="IPR014250">
    <property type="entry name" value="QoxD"/>
</dbReference>
<keyword evidence="4 9" id="KW-1003">Cell membrane</keyword>
<dbReference type="GO" id="GO:0009319">
    <property type="term" value="C:cytochrome o ubiquinol oxidase complex"/>
    <property type="evidence" value="ECO:0007669"/>
    <property type="project" value="TreeGrafter"/>
</dbReference>
<dbReference type="GO" id="GO:0015990">
    <property type="term" value="P:electron transport coupled proton transport"/>
    <property type="evidence" value="ECO:0007669"/>
    <property type="project" value="TreeGrafter"/>
</dbReference>
<keyword evidence="8 9" id="KW-0472">Membrane</keyword>
<dbReference type="InterPro" id="IPR005171">
    <property type="entry name" value="Cyt_c_oxidase_su4_prok"/>
</dbReference>
<evidence type="ECO:0000256" key="1">
    <source>
        <dbReference type="ARBA" id="ARBA00000725"/>
    </source>
</evidence>
<dbReference type="NCBIfam" id="TIGR02901">
    <property type="entry name" value="QoxD"/>
    <property type="match status" value="1"/>
</dbReference>
<dbReference type="OrthoDB" id="2361460at2"/>
<dbReference type="GO" id="GO:0019646">
    <property type="term" value="P:aerobic electron transport chain"/>
    <property type="evidence" value="ECO:0007669"/>
    <property type="project" value="TreeGrafter"/>
</dbReference>
<keyword evidence="11" id="KW-1185">Reference proteome</keyword>
<evidence type="ECO:0000256" key="6">
    <source>
        <dbReference type="ARBA" id="ARBA00022989"/>
    </source>
</evidence>
<dbReference type="Pfam" id="PF03626">
    <property type="entry name" value="COX4_pro"/>
    <property type="match status" value="1"/>
</dbReference>
<comment type="similarity">
    <text evidence="3 9">Belongs to the cytochrome c oxidase bacterial subunit 4 family.</text>
</comment>
<dbReference type="GO" id="GO:0042773">
    <property type="term" value="P:ATP synthesis coupled electron transport"/>
    <property type="evidence" value="ECO:0007669"/>
    <property type="project" value="UniProtKB-UniRule"/>
</dbReference>
<comment type="caution">
    <text evidence="10">The sequence shown here is derived from an EMBL/GenBank/DDBJ whole genome shotgun (WGS) entry which is preliminary data.</text>
</comment>
<dbReference type="GO" id="GO:0016682">
    <property type="term" value="F:oxidoreductase activity, acting on diphenols and related substances as donors, oxygen as acceptor"/>
    <property type="evidence" value="ECO:0007669"/>
    <property type="project" value="UniProtKB-UniRule"/>
</dbReference>
<evidence type="ECO:0000256" key="3">
    <source>
        <dbReference type="ARBA" id="ARBA00008079"/>
    </source>
</evidence>
<dbReference type="EMBL" id="PISE01000024">
    <property type="protein sequence ID" value="PKG23429.1"/>
    <property type="molecule type" value="Genomic_DNA"/>
</dbReference>
<dbReference type="RefSeq" id="WP_101177421.1">
    <property type="nucleotide sequence ID" value="NZ_PISE01000024.1"/>
</dbReference>
<dbReference type="GO" id="GO:0009486">
    <property type="term" value="F:cytochrome bo3 ubiquinol oxidase activity"/>
    <property type="evidence" value="ECO:0007669"/>
    <property type="project" value="TreeGrafter"/>
</dbReference>
<evidence type="ECO:0000256" key="9">
    <source>
        <dbReference type="RuleBase" id="RU367153"/>
    </source>
</evidence>
<organism evidence="10 11">
    <name type="scientific">Niallia nealsonii</name>
    <dbReference type="NCBI Taxonomy" id="115979"/>
    <lineage>
        <taxon>Bacteria</taxon>
        <taxon>Bacillati</taxon>
        <taxon>Bacillota</taxon>
        <taxon>Bacilli</taxon>
        <taxon>Bacillales</taxon>
        <taxon>Bacillaceae</taxon>
        <taxon>Niallia</taxon>
    </lineage>
</organism>
<protein>
    <recommendedName>
        <fullName evidence="9">Quinol oxidase subunit 4</fullName>
        <ecNumber evidence="9">1.10.3.-</ecNumber>
    </recommendedName>
</protein>
<dbReference type="GO" id="GO:0015078">
    <property type="term" value="F:proton transmembrane transporter activity"/>
    <property type="evidence" value="ECO:0007669"/>
    <property type="project" value="TreeGrafter"/>
</dbReference>
<keyword evidence="6 9" id="KW-1133">Transmembrane helix</keyword>
<dbReference type="Proteomes" id="UP000233375">
    <property type="component" value="Unassembled WGS sequence"/>
</dbReference>
<name>A0A2N0Z1R3_9BACI</name>
<gene>
    <name evidence="10" type="primary">qoxD</name>
    <name evidence="10" type="ORF">CWS01_11890</name>
</gene>
<reference evidence="10 11" key="1">
    <citation type="journal article" date="2003" name="Int. J. Syst. Evol. Microbiol.">
        <title>Bacillus nealsonii sp. nov., isolated from a spacecraft-assembly facility, whose spores are gamma-radiation resistant.</title>
        <authorList>
            <person name="Venkateswaran K."/>
            <person name="Kempf M."/>
            <person name="Chen F."/>
            <person name="Satomi M."/>
            <person name="Nicholson W."/>
            <person name="Kern R."/>
        </authorList>
    </citation>
    <scope>NUCLEOTIDE SEQUENCE [LARGE SCALE GENOMIC DNA]</scope>
    <source>
        <strain evidence="10 11">FO-92</strain>
    </source>
</reference>
<feature type="transmembrane region" description="Helical" evidence="9">
    <location>
        <begin position="12"/>
        <end position="32"/>
    </location>
</feature>
<sequence>MAKNHENEKFPVSHIAGFIVSLLLTFATVGAVKYTDLPVITIMWIIGALAVIQAILQLFMFMHLTEGEGKVQLINIIYAFFCAIVVAAGTIWVMTSGHVHY</sequence>
<evidence type="ECO:0000256" key="8">
    <source>
        <dbReference type="ARBA" id="ARBA00023136"/>
    </source>
</evidence>
<dbReference type="PANTHER" id="PTHR36835">
    <property type="entry name" value="CYTOCHROME BO(3) UBIQUINOL OXIDASE SUBUNIT 4"/>
    <property type="match status" value="1"/>
</dbReference>
<keyword evidence="7 9" id="KW-0560">Oxidoreductase</keyword>
<feature type="transmembrane region" description="Helical" evidence="9">
    <location>
        <begin position="38"/>
        <end position="61"/>
    </location>
</feature>
<proteinExistence type="inferred from homology"/>
<evidence type="ECO:0000256" key="4">
    <source>
        <dbReference type="ARBA" id="ARBA00022475"/>
    </source>
</evidence>
<evidence type="ECO:0000256" key="7">
    <source>
        <dbReference type="ARBA" id="ARBA00023002"/>
    </source>
</evidence>
<accession>A0A2N0Z1R3</accession>
<evidence type="ECO:0000256" key="5">
    <source>
        <dbReference type="ARBA" id="ARBA00022692"/>
    </source>
</evidence>
<evidence type="ECO:0000313" key="10">
    <source>
        <dbReference type="EMBL" id="PKG23429.1"/>
    </source>
</evidence>
<dbReference type="PANTHER" id="PTHR36835:SF1">
    <property type="entry name" value="CYTOCHROME BO(3) UBIQUINOL OXIDASE SUBUNIT 4"/>
    <property type="match status" value="1"/>
</dbReference>
<keyword evidence="5 9" id="KW-0812">Transmembrane</keyword>
<dbReference type="AlphaFoldDB" id="A0A2N0Z1R3"/>
<comment type="function">
    <text evidence="9">Catalyzes quinol oxidation with the concomitant reduction of oxygen to water.</text>
</comment>
<dbReference type="InterPro" id="IPR050968">
    <property type="entry name" value="Cytochrome_c_oxidase_bac_sub4"/>
</dbReference>